<keyword evidence="2" id="KW-1185">Reference proteome</keyword>
<accession>A0A834Y8M7</accession>
<evidence type="ECO:0000313" key="1">
    <source>
        <dbReference type="EMBL" id="KAF8370222.1"/>
    </source>
</evidence>
<sequence length="88" mass="10101">MLLVKSNAIASPLYEKIKSFSKNLYSKENIGKHIARKHASRGLINRINKSSWENSIRAQQETEKVKKPMEITMKQYIAESRLPESAVL</sequence>
<gene>
    <name evidence="1" type="ORF">HHK36_031754</name>
</gene>
<reference evidence="1 2" key="1">
    <citation type="submission" date="2020-04" db="EMBL/GenBank/DDBJ databases">
        <title>Plant Genome Project.</title>
        <authorList>
            <person name="Zhang R.-G."/>
        </authorList>
    </citation>
    <scope>NUCLEOTIDE SEQUENCE [LARGE SCALE GENOMIC DNA]</scope>
    <source>
        <strain evidence="1">YNK0</strain>
        <tissue evidence="1">Leaf</tissue>
    </source>
</reference>
<comment type="caution">
    <text evidence="1">The sequence shown here is derived from an EMBL/GenBank/DDBJ whole genome shotgun (WGS) entry which is preliminary data.</text>
</comment>
<protein>
    <submittedName>
        <fullName evidence="1">Uncharacterized protein</fullName>
    </submittedName>
</protein>
<organism evidence="1 2">
    <name type="scientific">Tetracentron sinense</name>
    <name type="common">Spur-leaf</name>
    <dbReference type="NCBI Taxonomy" id="13715"/>
    <lineage>
        <taxon>Eukaryota</taxon>
        <taxon>Viridiplantae</taxon>
        <taxon>Streptophyta</taxon>
        <taxon>Embryophyta</taxon>
        <taxon>Tracheophyta</taxon>
        <taxon>Spermatophyta</taxon>
        <taxon>Magnoliopsida</taxon>
        <taxon>Trochodendrales</taxon>
        <taxon>Trochodendraceae</taxon>
        <taxon>Tetracentron</taxon>
    </lineage>
</organism>
<proteinExistence type="predicted"/>
<dbReference type="AlphaFoldDB" id="A0A834Y8M7"/>
<dbReference type="EMBL" id="JABCRI010000221">
    <property type="protein sequence ID" value="KAF8370222.1"/>
    <property type="molecule type" value="Genomic_DNA"/>
</dbReference>
<evidence type="ECO:0000313" key="2">
    <source>
        <dbReference type="Proteomes" id="UP000655225"/>
    </source>
</evidence>
<dbReference type="Proteomes" id="UP000655225">
    <property type="component" value="Unassembled WGS sequence"/>
</dbReference>
<name>A0A834Y8M7_TETSI</name>